<evidence type="ECO:0000256" key="8">
    <source>
        <dbReference type="ARBA" id="ARBA00023114"/>
    </source>
</evidence>
<comment type="subunit">
    <text evidence="2">Homotrimer.</text>
</comment>
<dbReference type="PANTHER" id="PTHR34501:SF9">
    <property type="entry name" value="MAJOR OUTER MEMBRANE PROTEIN P.IA"/>
    <property type="match status" value="1"/>
</dbReference>
<feature type="chain" id="PRO_5015889976" evidence="11">
    <location>
        <begin position="24"/>
        <end position="346"/>
    </location>
</feature>
<feature type="domain" description="Porin" evidence="12">
    <location>
        <begin position="9"/>
        <end position="311"/>
    </location>
</feature>
<evidence type="ECO:0000256" key="6">
    <source>
        <dbReference type="ARBA" id="ARBA00022729"/>
    </source>
</evidence>
<proteinExistence type="predicted"/>
<evidence type="ECO:0000256" key="11">
    <source>
        <dbReference type="SAM" id="SignalP"/>
    </source>
</evidence>
<dbReference type="InterPro" id="IPR050298">
    <property type="entry name" value="Gram-neg_bact_OMP"/>
</dbReference>
<dbReference type="RefSeq" id="WP_109037258.1">
    <property type="nucleotide sequence ID" value="NZ_CP029210.1"/>
</dbReference>
<evidence type="ECO:0000256" key="4">
    <source>
        <dbReference type="ARBA" id="ARBA00022452"/>
    </source>
</evidence>
<protein>
    <submittedName>
        <fullName evidence="13">Porin</fullName>
    </submittedName>
</protein>
<dbReference type="InterPro" id="IPR023614">
    <property type="entry name" value="Porin_dom_sf"/>
</dbReference>
<gene>
    <name evidence="13" type="ORF">DEH84_13155</name>
</gene>
<evidence type="ECO:0000259" key="12">
    <source>
        <dbReference type="Pfam" id="PF13609"/>
    </source>
</evidence>
<dbReference type="KEGG" id="aon:DEH84_13155"/>
<evidence type="ECO:0000256" key="10">
    <source>
        <dbReference type="ARBA" id="ARBA00023237"/>
    </source>
</evidence>
<dbReference type="SUPFAM" id="SSF56935">
    <property type="entry name" value="Porins"/>
    <property type="match status" value="1"/>
</dbReference>
<dbReference type="GO" id="GO:0009279">
    <property type="term" value="C:cell outer membrane"/>
    <property type="evidence" value="ECO:0007669"/>
    <property type="project" value="UniProtKB-SubCell"/>
</dbReference>
<dbReference type="Proteomes" id="UP000244892">
    <property type="component" value="Chromosome"/>
</dbReference>
<dbReference type="InterPro" id="IPR002299">
    <property type="entry name" value="Porin_Neis"/>
</dbReference>
<evidence type="ECO:0000313" key="14">
    <source>
        <dbReference type="Proteomes" id="UP000244892"/>
    </source>
</evidence>
<feature type="signal peptide" evidence="11">
    <location>
        <begin position="1"/>
        <end position="23"/>
    </location>
</feature>
<comment type="subcellular location">
    <subcellularLocation>
        <location evidence="1">Cell outer membrane</location>
        <topology evidence="1">Multi-pass membrane protein</topology>
    </subcellularLocation>
</comment>
<keyword evidence="10" id="KW-0998">Cell outer membrane</keyword>
<keyword evidence="5" id="KW-0812">Transmembrane</keyword>
<dbReference type="PANTHER" id="PTHR34501">
    <property type="entry name" value="PROTEIN YDDL-RELATED"/>
    <property type="match status" value="1"/>
</dbReference>
<dbReference type="InterPro" id="IPR033900">
    <property type="entry name" value="Gram_neg_porin_domain"/>
</dbReference>
<dbReference type="GO" id="GO:0034220">
    <property type="term" value="P:monoatomic ion transmembrane transport"/>
    <property type="evidence" value="ECO:0007669"/>
    <property type="project" value="InterPro"/>
</dbReference>
<dbReference type="PRINTS" id="PR00182">
    <property type="entry name" value="ECOLNEIPORIN"/>
</dbReference>
<dbReference type="PRINTS" id="PR00184">
    <property type="entry name" value="NEISSPPORIN"/>
</dbReference>
<keyword evidence="14" id="KW-1185">Reference proteome</keyword>
<keyword evidence="4" id="KW-1134">Transmembrane beta strand</keyword>
<reference evidence="13 14" key="1">
    <citation type="submission" date="2018-05" db="EMBL/GenBank/DDBJ databases">
        <title>complete genome sequence of Aquabacterium olei NBRC 110486.</title>
        <authorList>
            <person name="Tang B."/>
            <person name="Chang J."/>
            <person name="Zhang L."/>
            <person name="Yang H."/>
        </authorList>
    </citation>
    <scope>NUCLEOTIDE SEQUENCE [LARGE SCALE GENOMIC DNA]</scope>
    <source>
        <strain evidence="13 14">NBRC 110486</strain>
    </source>
</reference>
<evidence type="ECO:0000256" key="1">
    <source>
        <dbReference type="ARBA" id="ARBA00004571"/>
    </source>
</evidence>
<evidence type="ECO:0000256" key="7">
    <source>
        <dbReference type="ARBA" id="ARBA00023065"/>
    </source>
</evidence>
<keyword evidence="9" id="KW-0472">Membrane</keyword>
<dbReference type="GO" id="GO:0015288">
    <property type="term" value="F:porin activity"/>
    <property type="evidence" value="ECO:0007669"/>
    <property type="project" value="UniProtKB-KW"/>
</dbReference>
<evidence type="ECO:0000256" key="2">
    <source>
        <dbReference type="ARBA" id="ARBA00011233"/>
    </source>
</evidence>
<dbReference type="AlphaFoldDB" id="A0A2U8FT79"/>
<evidence type="ECO:0000313" key="13">
    <source>
        <dbReference type="EMBL" id="AWI54262.1"/>
    </source>
</evidence>
<keyword evidence="6 11" id="KW-0732">Signal</keyword>
<keyword evidence="8" id="KW-0626">Porin</keyword>
<evidence type="ECO:0000256" key="3">
    <source>
        <dbReference type="ARBA" id="ARBA00022448"/>
    </source>
</evidence>
<dbReference type="CDD" id="cd00342">
    <property type="entry name" value="gram_neg_porins"/>
    <property type="match status" value="1"/>
</dbReference>
<dbReference type="GO" id="GO:0046930">
    <property type="term" value="C:pore complex"/>
    <property type="evidence" value="ECO:0007669"/>
    <property type="project" value="UniProtKB-KW"/>
</dbReference>
<evidence type="ECO:0000256" key="9">
    <source>
        <dbReference type="ARBA" id="ARBA00023136"/>
    </source>
</evidence>
<name>A0A2U8FT79_9BURK</name>
<keyword evidence="3" id="KW-0813">Transport</keyword>
<dbReference type="EMBL" id="CP029210">
    <property type="protein sequence ID" value="AWI54262.1"/>
    <property type="molecule type" value="Genomic_DNA"/>
</dbReference>
<dbReference type="Gene3D" id="2.40.160.10">
    <property type="entry name" value="Porin"/>
    <property type="match status" value="1"/>
</dbReference>
<sequence length="346" mass="35248">MHTKLATIALAAAAAAAPIAASAQSSVTVYGLLDMYMQYGKGDGTQTQIQSGGPQGSRLGFKGTEELGNGLKALFQLEMGINADTGASGQGGLAFGRQAYVGLSSNELGTLTLGRQYTPQFVTVDSYDAFATGTGSVAASGVVSAIARANNAVVYASPSLSGFTFTGMASLGESSTAGQKSFGNLYSASVNYAAGPFSAALSTILQKRSATTGEDAKYALVSSAYDFGTLKLYGLYQIVRNQGTVEANDRREAMFGVNVPVSAQGTVAGALGGSRISGVDGGSASQFSLGYLHNLSKRTRVYAIASRINNSSAATYTTTSATGDGPVNTVGGQDVKALMLGVRHAF</sequence>
<dbReference type="InterPro" id="IPR001702">
    <property type="entry name" value="Porin_Gram-ve"/>
</dbReference>
<evidence type="ECO:0000256" key="5">
    <source>
        <dbReference type="ARBA" id="ARBA00022692"/>
    </source>
</evidence>
<keyword evidence="7" id="KW-0406">Ion transport</keyword>
<accession>A0A2U8FT79</accession>
<organism evidence="13 14">
    <name type="scientific">Aquabacterium olei</name>
    <dbReference type="NCBI Taxonomy" id="1296669"/>
    <lineage>
        <taxon>Bacteria</taxon>
        <taxon>Pseudomonadati</taxon>
        <taxon>Pseudomonadota</taxon>
        <taxon>Betaproteobacteria</taxon>
        <taxon>Burkholderiales</taxon>
        <taxon>Aquabacterium</taxon>
    </lineage>
</organism>
<dbReference type="OrthoDB" id="5289162at2"/>
<dbReference type="Pfam" id="PF13609">
    <property type="entry name" value="Porin_4"/>
    <property type="match status" value="1"/>
</dbReference>